<keyword evidence="2" id="KW-1185">Reference proteome</keyword>
<dbReference type="Proteomes" id="UP001174908">
    <property type="component" value="Unassembled WGS sequence"/>
</dbReference>
<dbReference type="EMBL" id="JASZYV010000001">
    <property type="protein sequence ID" value="MDM0043032.1"/>
    <property type="molecule type" value="Genomic_DNA"/>
</dbReference>
<sequence length="73" mass="8516">MHTENLVRMANQIGTFFEAMPDRAVALEEMAQHIRKFWEPRMRKQLLEHVDRSGDGLNQMASEALARHRGQLL</sequence>
<proteinExistence type="predicted"/>
<evidence type="ECO:0000313" key="1">
    <source>
        <dbReference type="EMBL" id="MDM0043032.1"/>
    </source>
</evidence>
<name>A0ABT7N517_9BURK</name>
<evidence type="ECO:0000313" key="2">
    <source>
        <dbReference type="Proteomes" id="UP001174908"/>
    </source>
</evidence>
<accession>A0ABT7N517</accession>
<comment type="caution">
    <text evidence="1">The sequence shown here is derived from an EMBL/GenBank/DDBJ whole genome shotgun (WGS) entry which is preliminary data.</text>
</comment>
<dbReference type="InterPro" id="IPR021074">
    <property type="entry name" value="Formate_DH_dsu"/>
</dbReference>
<gene>
    <name evidence="1" type="ORF">QTH91_00925</name>
</gene>
<dbReference type="RefSeq" id="WP_286658156.1">
    <property type="nucleotide sequence ID" value="NZ_JASZYV010000001.1"/>
</dbReference>
<organism evidence="1 2">
    <name type="scientific">Variovorax dokdonensis</name>
    <dbReference type="NCBI Taxonomy" id="344883"/>
    <lineage>
        <taxon>Bacteria</taxon>
        <taxon>Pseudomonadati</taxon>
        <taxon>Pseudomonadota</taxon>
        <taxon>Betaproteobacteria</taxon>
        <taxon>Burkholderiales</taxon>
        <taxon>Comamonadaceae</taxon>
        <taxon>Variovorax</taxon>
    </lineage>
</organism>
<reference evidence="1" key="1">
    <citation type="submission" date="2023-06" db="EMBL/GenBank/DDBJ databases">
        <authorList>
            <person name="Jiang Y."/>
            <person name="Liu Q."/>
        </authorList>
    </citation>
    <scope>NUCLEOTIDE SEQUENCE</scope>
    <source>
        <strain evidence="1">CGMCC 1.12089</strain>
    </source>
</reference>
<protein>
    <submittedName>
        <fullName evidence="1">Formate dehydrogenase subunit delta</fullName>
    </submittedName>
</protein>
<dbReference type="Pfam" id="PF11390">
    <property type="entry name" value="FdsD"/>
    <property type="match status" value="1"/>
</dbReference>